<feature type="compositionally biased region" description="Polar residues" evidence="1">
    <location>
        <begin position="593"/>
        <end position="602"/>
    </location>
</feature>
<feature type="region of interest" description="Disordered" evidence="1">
    <location>
        <begin position="1"/>
        <end position="121"/>
    </location>
</feature>
<reference evidence="3" key="1">
    <citation type="journal article" date="2024" name="IScience">
        <title>Strigolactones Initiate the Formation of Haustorium-like Structures in Castilleja.</title>
        <authorList>
            <person name="Buerger M."/>
            <person name="Peterson D."/>
            <person name="Chory J."/>
        </authorList>
    </citation>
    <scope>NUCLEOTIDE SEQUENCE [LARGE SCALE GENOMIC DNA]</scope>
</reference>
<evidence type="ECO:0000313" key="2">
    <source>
        <dbReference type="EMBL" id="KAL3617031.1"/>
    </source>
</evidence>
<sequence length="642" mass="71857">MEKRQLDFNAPLLSARRFSSPRNSSELVQPRKPFDKQTRQQSLPLNKYDWEPEDVTKPGSVPFNWEQTPGRPKSEAQTRFPSPNRLSNTPKLPPSRFNSGEIPRLPPGRQQSGPSKYLSGDRSNDISIYRAKLDPFGDHAILLEKLNESLECKDESSSESEDDTYSDALNALSPTETCSGVSGVRHSGKFLVDKQTRDFMMDRFLPAAKAVVLETPKKPMAIDSGPKEVKKVVSVSGEITKPLLRQYGSDKLPPYYRHPDFDNVESDEDEEVSRGGDVVPVSSKKAGKSWGINIPKICVKSSLCLLNPLPSMKKSRSRPTTPTAGEERRMRRIAVSGPLDKNGYQVPSSPKKKYYSGLLSSNDKSDQHQNPRDSPRSGLSPLRRFLSSNDKSDHLPNPRDSPRTELSPLRRYRSGNVSPYRNESPKSAFQEGGGFLGLPNKVVDNVNASKIASSRKMFKALQDVSRNNNNNNQINERGVSVRHMSGPVEKTVHVDSISKNTALKSDLEEKKIANKRYISGNREMRAPECDDMASDVRLGAKDEKEEKLEFDNLPLKSSLPPPLPKSPSESWLWRTLPSIPLGNPFGHSRRNSQVHGNNKQGQKGSGDDAKWETIVKTTNVRHHHARYSEELIPQASYRQSKS</sequence>
<dbReference type="PANTHER" id="PTHR33671:SF3">
    <property type="entry name" value="F28N24.8 PROTEIN"/>
    <property type="match status" value="1"/>
</dbReference>
<feature type="region of interest" description="Disordered" evidence="1">
    <location>
        <begin position="549"/>
        <end position="568"/>
    </location>
</feature>
<dbReference type="EMBL" id="JAVIJP010000087">
    <property type="protein sequence ID" value="KAL3617031.1"/>
    <property type="molecule type" value="Genomic_DNA"/>
</dbReference>
<feature type="region of interest" description="Disordered" evidence="1">
    <location>
        <begin position="583"/>
        <end position="642"/>
    </location>
</feature>
<feature type="region of interest" description="Disordered" evidence="1">
    <location>
        <begin position="255"/>
        <end position="280"/>
    </location>
</feature>
<proteinExistence type="predicted"/>
<keyword evidence="3" id="KW-1185">Reference proteome</keyword>
<comment type="caution">
    <text evidence="2">The sequence shown here is derived from an EMBL/GenBank/DDBJ whole genome shotgun (WGS) entry which is preliminary data.</text>
</comment>
<dbReference type="PANTHER" id="PTHR33671">
    <property type="entry name" value="N-METHYLTRANSFERASE, PUTATIVE (DUF688)-RELATED"/>
    <property type="match status" value="1"/>
</dbReference>
<dbReference type="Pfam" id="PF05097">
    <property type="entry name" value="DUF688"/>
    <property type="match status" value="1"/>
</dbReference>
<feature type="compositionally biased region" description="Basic and acidic residues" evidence="1">
    <location>
        <begin position="363"/>
        <end position="375"/>
    </location>
</feature>
<protein>
    <submittedName>
        <fullName evidence="2">Uncharacterized protein</fullName>
    </submittedName>
</protein>
<dbReference type="AlphaFoldDB" id="A0ABD3BHX6"/>
<evidence type="ECO:0000256" key="1">
    <source>
        <dbReference type="SAM" id="MobiDB-lite"/>
    </source>
</evidence>
<dbReference type="InterPro" id="IPR007789">
    <property type="entry name" value="DUF688"/>
</dbReference>
<feature type="compositionally biased region" description="Polar residues" evidence="1">
    <location>
        <begin position="75"/>
        <end position="90"/>
    </location>
</feature>
<dbReference type="Proteomes" id="UP001632038">
    <property type="component" value="Unassembled WGS sequence"/>
</dbReference>
<organism evidence="2 3">
    <name type="scientific">Castilleja foliolosa</name>
    <dbReference type="NCBI Taxonomy" id="1961234"/>
    <lineage>
        <taxon>Eukaryota</taxon>
        <taxon>Viridiplantae</taxon>
        <taxon>Streptophyta</taxon>
        <taxon>Embryophyta</taxon>
        <taxon>Tracheophyta</taxon>
        <taxon>Spermatophyta</taxon>
        <taxon>Magnoliopsida</taxon>
        <taxon>eudicotyledons</taxon>
        <taxon>Gunneridae</taxon>
        <taxon>Pentapetalae</taxon>
        <taxon>asterids</taxon>
        <taxon>lamiids</taxon>
        <taxon>Lamiales</taxon>
        <taxon>Orobanchaceae</taxon>
        <taxon>Pedicularideae</taxon>
        <taxon>Castillejinae</taxon>
        <taxon>Castilleja</taxon>
    </lineage>
</organism>
<feature type="compositionally biased region" description="Polar residues" evidence="1">
    <location>
        <begin position="415"/>
        <end position="427"/>
    </location>
</feature>
<gene>
    <name evidence="2" type="ORF">CASFOL_039425</name>
</gene>
<name>A0ABD3BHX6_9LAMI</name>
<feature type="compositionally biased region" description="Acidic residues" evidence="1">
    <location>
        <begin position="262"/>
        <end position="271"/>
    </location>
</feature>
<feature type="region of interest" description="Disordered" evidence="1">
    <location>
        <begin position="309"/>
        <end position="436"/>
    </location>
</feature>
<accession>A0ABD3BHX6</accession>
<feature type="compositionally biased region" description="Basic and acidic residues" evidence="1">
    <location>
        <begin position="390"/>
        <end position="403"/>
    </location>
</feature>
<evidence type="ECO:0000313" key="3">
    <source>
        <dbReference type="Proteomes" id="UP001632038"/>
    </source>
</evidence>